<dbReference type="Pfam" id="PF00717">
    <property type="entry name" value="Peptidase_S24"/>
    <property type="match status" value="1"/>
</dbReference>
<evidence type="ECO:0000256" key="15">
    <source>
        <dbReference type="RuleBase" id="RU003991"/>
    </source>
</evidence>
<dbReference type="InterPro" id="IPR029464">
    <property type="entry name" value="HSDR_N"/>
</dbReference>
<dbReference type="EC" id="5.6.2.4" evidence="12"/>
<evidence type="ECO:0000256" key="6">
    <source>
        <dbReference type="ARBA" id="ARBA00022813"/>
    </source>
</evidence>
<comment type="catalytic activity">
    <reaction evidence="11">
        <text>Couples ATP hydrolysis with the unwinding of duplex DNA by translocating in the 3'-5' direction.</text>
        <dbReference type="EC" id="5.6.2.4"/>
    </reaction>
</comment>
<dbReference type="Proteomes" id="UP000183952">
    <property type="component" value="Unassembled WGS sequence"/>
</dbReference>
<evidence type="ECO:0000256" key="5">
    <source>
        <dbReference type="ARBA" id="ARBA00022806"/>
    </source>
</evidence>
<dbReference type="GO" id="GO:0016787">
    <property type="term" value="F:hydrolase activity"/>
    <property type="evidence" value="ECO:0007669"/>
    <property type="project" value="UniProtKB-UniRule"/>
</dbReference>
<evidence type="ECO:0000256" key="2">
    <source>
        <dbReference type="ARBA" id="ARBA00022741"/>
    </source>
</evidence>
<dbReference type="OrthoDB" id="9787585at2"/>
<dbReference type="Pfam" id="PF00580">
    <property type="entry name" value="UvrD-helicase"/>
    <property type="match status" value="1"/>
</dbReference>
<dbReference type="InterPro" id="IPR036286">
    <property type="entry name" value="LexA/Signal_pep-like_sf"/>
</dbReference>
<gene>
    <name evidence="17" type="ORF">SAMN02745248_00871</name>
</gene>
<evidence type="ECO:0000256" key="3">
    <source>
        <dbReference type="ARBA" id="ARBA00022763"/>
    </source>
</evidence>
<reference evidence="17 18" key="1">
    <citation type="submission" date="2016-11" db="EMBL/GenBank/DDBJ databases">
        <authorList>
            <person name="Jaros S."/>
            <person name="Januszkiewicz K."/>
            <person name="Wedrychowicz H."/>
        </authorList>
    </citation>
    <scope>NUCLEOTIDE SEQUENCE [LARGE SCALE GENOMIC DNA]</scope>
    <source>
        <strain evidence="17 18">DSM 3090</strain>
    </source>
</reference>
<dbReference type="GO" id="GO:0006355">
    <property type="term" value="P:regulation of DNA-templated transcription"/>
    <property type="evidence" value="ECO:0007669"/>
    <property type="project" value="InterPro"/>
</dbReference>
<keyword evidence="10" id="KW-0742">SOS response</keyword>
<dbReference type="GO" id="GO:0009432">
    <property type="term" value="P:SOS response"/>
    <property type="evidence" value="ECO:0007669"/>
    <property type="project" value="UniProtKB-KW"/>
</dbReference>
<dbReference type="GO" id="GO:0043138">
    <property type="term" value="F:3'-5' DNA helicase activity"/>
    <property type="evidence" value="ECO:0007669"/>
    <property type="project" value="UniProtKB-EC"/>
</dbReference>
<keyword evidence="2 14" id="KW-0547">Nucleotide-binding</keyword>
<evidence type="ECO:0000313" key="18">
    <source>
        <dbReference type="Proteomes" id="UP000183952"/>
    </source>
</evidence>
<keyword evidence="9" id="KW-0413">Isomerase</keyword>
<keyword evidence="3" id="KW-0227">DNA damage</keyword>
<sequence>MQLNVEQRKLIYGKPAGHSLIKGVAGSGKTTVAINRIPYLLGNYICQDNDKVLMLTYNKTLNKYIEYLFDMALKQWEDGNSTVFGMDKNKVKICTVDSLIYEYYKRFTVKNKLNLNVLSDNKLKQKYILDSINLVKKSFPQVKILQSSNNLSFFVDEIEWIKACNYREIEEYQNCQRKGRTSRNNDGPQKLLKNSDVREAIFTVMQRYQDFMAKDGFVDFQDISQMALDEIKTEVKQKYTHIIVDESQDLSRIQLEFISHLYNENDYSSVLFVADNAQSIYPNSWIGSGRSFASVGFDMTGKSNVLAKNYRTTTQISQAAYSLIEQDRDIIDDEDFVKPSLLDKQGMYPIYSGFSSLGEEMQYIFKEIKSLCAENYNYNDITIIARTKNILLEAEACLKTNNVPTHLIANNKEIDFKENAVRFQTIHSIKGLESKVVFAICINNKVIPMKACAMDDEQAHESKERKLMYVGMTRATDRLYITSNGEPSKFIWDINPDYLKMNSKCNFKCFRNISVEDYMFKDKINDMYSAEEKVRQWLVAQLVNSYNFPLESMELEYKVNCFSSQGYVDICVNKHTSSGRVPYIFVECKKLASGVEDGLRQLKSYMSCDKNCSYGIVTDGFSIRIINNELQLIDDIPPFTNDMMQNSLTSYKYVDLKHKKHFIISTESMEYSSVFVNDGGLDCEIEPSELRALKIFNDIAAGQPIYINENVEGEVFLPSSWYNINEMVFMIKVKGDSMTGADINSGDYVVISQSNTAENGDMVAVNLDGNATLKKFMRMGNSILLVSENPSYEPIQVNENQISIIGKAIGILKKNFK</sequence>
<dbReference type="PANTHER" id="PTHR11070:SF45">
    <property type="entry name" value="DNA 3'-5' HELICASE"/>
    <property type="match status" value="1"/>
</dbReference>
<dbReference type="GO" id="GO:0000725">
    <property type="term" value="P:recombinational repair"/>
    <property type="evidence" value="ECO:0007669"/>
    <property type="project" value="TreeGrafter"/>
</dbReference>
<keyword evidence="7 14" id="KW-0067">ATP-binding</keyword>
<dbReference type="InterPro" id="IPR000212">
    <property type="entry name" value="DNA_helicase_UvrD/REP"/>
</dbReference>
<dbReference type="InterPro" id="IPR014017">
    <property type="entry name" value="DNA_helicase_UvrD-like_C"/>
</dbReference>
<dbReference type="PANTHER" id="PTHR11070">
    <property type="entry name" value="UVRD / RECB / PCRA DNA HELICASE FAMILY MEMBER"/>
    <property type="match status" value="1"/>
</dbReference>
<dbReference type="AlphaFoldDB" id="A0A1M6LYQ9"/>
<comment type="similarity">
    <text evidence="1 15">Belongs to the peptidase S24 family.</text>
</comment>
<evidence type="ECO:0000256" key="10">
    <source>
        <dbReference type="ARBA" id="ARBA00023236"/>
    </source>
</evidence>
<dbReference type="EMBL" id="FRAD01000006">
    <property type="protein sequence ID" value="SHJ76324.1"/>
    <property type="molecule type" value="Genomic_DNA"/>
</dbReference>
<keyword evidence="6 15" id="KW-0068">Autocatalytic cleavage</keyword>
<evidence type="ECO:0000256" key="12">
    <source>
        <dbReference type="ARBA" id="ARBA00034808"/>
    </source>
</evidence>
<dbReference type="Gene3D" id="3.40.50.300">
    <property type="entry name" value="P-loop containing nucleotide triphosphate hydrolases"/>
    <property type="match status" value="3"/>
</dbReference>
<dbReference type="SUPFAM" id="SSF52540">
    <property type="entry name" value="P-loop containing nucleoside triphosphate hydrolases"/>
    <property type="match status" value="1"/>
</dbReference>
<protein>
    <recommendedName>
        <fullName evidence="12">DNA 3'-5' helicase</fullName>
        <ecNumber evidence="12">5.6.2.4</ecNumber>
    </recommendedName>
</protein>
<keyword evidence="8" id="KW-0234">DNA repair</keyword>
<proteinExistence type="inferred from homology"/>
<dbReference type="InterPro" id="IPR015927">
    <property type="entry name" value="Peptidase_S24_S26A/B/C"/>
</dbReference>
<accession>A0A1M6LYQ9</accession>
<evidence type="ECO:0000256" key="4">
    <source>
        <dbReference type="ARBA" id="ARBA00022801"/>
    </source>
</evidence>
<keyword evidence="4 14" id="KW-0378">Hydrolase</keyword>
<dbReference type="Pfam" id="PF13588">
    <property type="entry name" value="HSDR_N_2"/>
    <property type="match status" value="1"/>
</dbReference>
<feature type="binding site" evidence="14">
    <location>
        <begin position="23"/>
        <end position="30"/>
    </location>
    <ligand>
        <name>ATP</name>
        <dbReference type="ChEBI" id="CHEBI:30616"/>
    </ligand>
</feature>
<evidence type="ECO:0000256" key="14">
    <source>
        <dbReference type="PROSITE-ProRule" id="PRU00560"/>
    </source>
</evidence>
<evidence type="ECO:0000256" key="8">
    <source>
        <dbReference type="ARBA" id="ARBA00023204"/>
    </source>
</evidence>
<evidence type="ECO:0000256" key="11">
    <source>
        <dbReference type="ARBA" id="ARBA00034617"/>
    </source>
</evidence>
<comment type="catalytic activity">
    <reaction evidence="13">
        <text>ATP + H2O = ADP + phosphate + H(+)</text>
        <dbReference type="Rhea" id="RHEA:13065"/>
        <dbReference type="ChEBI" id="CHEBI:15377"/>
        <dbReference type="ChEBI" id="CHEBI:15378"/>
        <dbReference type="ChEBI" id="CHEBI:30616"/>
        <dbReference type="ChEBI" id="CHEBI:43474"/>
        <dbReference type="ChEBI" id="CHEBI:456216"/>
        <dbReference type="EC" id="5.6.2.4"/>
    </reaction>
</comment>
<keyword evidence="5 14" id="KW-0347">Helicase</keyword>
<keyword evidence="18" id="KW-1185">Reference proteome</keyword>
<evidence type="ECO:0000256" key="1">
    <source>
        <dbReference type="ARBA" id="ARBA00007484"/>
    </source>
</evidence>
<evidence type="ECO:0000256" key="7">
    <source>
        <dbReference type="ARBA" id="ARBA00022840"/>
    </source>
</evidence>
<dbReference type="InterPro" id="IPR027417">
    <property type="entry name" value="P-loop_NTPase"/>
</dbReference>
<evidence type="ECO:0000256" key="13">
    <source>
        <dbReference type="ARBA" id="ARBA00048988"/>
    </source>
</evidence>
<dbReference type="Gene3D" id="2.10.109.10">
    <property type="entry name" value="Umud Fragment, subunit A"/>
    <property type="match status" value="1"/>
</dbReference>
<name>A0A1M6LYQ9_9CLOT</name>
<dbReference type="InterPro" id="IPR039418">
    <property type="entry name" value="LexA-like"/>
</dbReference>
<dbReference type="STRING" id="1121331.SAMN02745248_00871"/>
<dbReference type="CDD" id="cd06529">
    <property type="entry name" value="S24_LexA-like"/>
    <property type="match status" value="1"/>
</dbReference>
<dbReference type="InterPro" id="IPR006197">
    <property type="entry name" value="Peptidase_S24_LexA"/>
</dbReference>
<dbReference type="RefSeq" id="WP_072902734.1">
    <property type="nucleotide sequence ID" value="NZ_FRAD01000006.1"/>
</dbReference>
<dbReference type="SUPFAM" id="SSF51306">
    <property type="entry name" value="LexA/Signal peptidase"/>
    <property type="match status" value="1"/>
</dbReference>
<dbReference type="Pfam" id="PF13361">
    <property type="entry name" value="UvrD_C"/>
    <property type="match status" value="2"/>
</dbReference>
<feature type="domain" description="UvrD-like helicase ATP-binding" evidence="16">
    <location>
        <begin position="2"/>
        <end position="313"/>
    </location>
</feature>
<dbReference type="GO" id="GO:0003677">
    <property type="term" value="F:DNA binding"/>
    <property type="evidence" value="ECO:0007669"/>
    <property type="project" value="InterPro"/>
</dbReference>
<dbReference type="PROSITE" id="PS51198">
    <property type="entry name" value="UVRD_HELICASE_ATP_BIND"/>
    <property type="match status" value="1"/>
</dbReference>
<dbReference type="PRINTS" id="PR00726">
    <property type="entry name" value="LEXASERPTASE"/>
</dbReference>
<evidence type="ECO:0000256" key="9">
    <source>
        <dbReference type="ARBA" id="ARBA00023235"/>
    </source>
</evidence>
<dbReference type="InterPro" id="IPR014016">
    <property type="entry name" value="UvrD-like_ATP-bd"/>
</dbReference>
<dbReference type="GO" id="GO:0005524">
    <property type="term" value="F:ATP binding"/>
    <property type="evidence" value="ECO:0007669"/>
    <property type="project" value="UniProtKB-UniRule"/>
</dbReference>
<evidence type="ECO:0000313" key="17">
    <source>
        <dbReference type="EMBL" id="SHJ76324.1"/>
    </source>
</evidence>
<evidence type="ECO:0000259" key="16">
    <source>
        <dbReference type="PROSITE" id="PS51198"/>
    </source>
</evidence>
<organism evidence="17 18">
    <name type="scientific">Hathewaya proteolytica DSM 3090</name>
    <dbReference type="NCBI Taxonomy" id="1121331"/>
    <lineage>
        <taxon>Bacteria</taxon>
        <taxon>Bacillati</taxon>
        <taxon>Bacillota</taxon>
        <taxon>Clostridia</taxon>
        <taxon>Eubacteriales</taxon>
        <taxon>Clostridiaceae</taxon>
        <taxon>Hathewaya</taxon>
    </lineage>
</organism>